<dbReference type="Gene3D" id="2.10.109.10">
    <property type="entry name" value="Umud Fragment, subunit A"/>
    <property type="match status" value="1"/>
</dbReference>
<keyword evidence="15" id="KW-1185">Reference proteome</keyword>
<keyword evidence="5" id="KW-0645">Protease</keyword>
<evidence type="ECO:0000256" key="7">
    <source>
        <dbReference type="ARBA" id="ARBA00022792"/>
    </source>
</evidence>
<feature type="active site" evidence="12">
    <location>
        <position position="116"/>
    </location>
</feature>
<dbReference type="PROSITE" id="PS00501">
    <property type="entry name" value="SPASE_I_1"/>
    <property type="match status" value="1"/>
</dbReference>
<feature type="active site" evidence="12">
    <location>
        <position position="68"/>
    </location>
</feature>
<dbReference type="GO" id="GO:0042720">
    <property type="term" value="C:mitochondrial inner membrane peptidase complex"/>
    <property type="evidence" value="ECO:0007669"/>
    <property type="project" value="InterPro"/>
</dbReference>
<evidence type="ECO:0000256" key="5">
    <source>
        <dbReference type="ARBA" id="ARBA00022670"/>
    </source>
</evidence>
<dbReference type="PRINTS" id="PR00727">
    <property type="entry name" value="LEADERPTASE"/>
</dbReference>
<dbReference type="FunCoup" id="A0A3P7E5Q0">
    <property type="interactions" value="745"/>
</dbReference>
<dbReference type="EMBL" id="UYWW01002026">
    <property type="protein sequence ID" value="VDM11299.1"/>
    <property type="molecule type" value="Genomic_DNA"/>
</dbReference>
<dbReference type="GO" id="GO:0006465">
    <property type="term" value="P:signal peptide processing"/>
    <property type="evidence" value="ECO:0007669"/>
    <property type="project" value="InterPro"/>
</dbReference>
<keyword evidence="7" id="KW-0999">Mitochondrion inner membrane</keyword>
<evidence type="ECO:0000256" key="10">
    <source>
        <dbReference type="ARBA" id="ARBA00023128"/>
    </source>
</evidence>
<evidence type="ECO:0000259" key="13">
    <source>
        <dbReference type="Pfam" id="PF10502"/>
    </source>
</evidence>
<evidence type="ECO:0000256" key="1">
    <source>
        <dbReference type="ARBA" id="ARBA00004434"/>
    </source>
</evidence>
<dbReference type="PANTHER" id="PTHR46041">
    <property type="entry name" value="MITOCHONDRIAL INNER MEMBRANE PROTEASE SUBUNIT 2"/>
    <property type="match status" value="1"/>
</dbReference>
<dbReference type="InterPro" id="IPR037730">
    <property type="entry name" value="IMP2"/>
</dbReference>
<evidence type="ECO:0000256" key="6">
    <source>
        <dbReference type="ARBA" id="ARBA00022692"/>
    </source>
</evidence>
<evidence type="ECO:0000256" key="4">
    <source>
        <dbReference type="ARBA" id="ARBA00013650"/>
    </source>
</evidence>
<keyword evidence="11" id="KW-0472">Membrane</keyword>
<keyword evidence="9" id="KW-1133">Transmembrane helix</keyword>
<evidence type="ECO:0000256" key="2">
    <source>
        <dbReference type="ARBA" id="ARBA00007066"/>
    </source>
</evidence>
<dbReference type="CDD" id="cd06530">
    <property type="entry name" value="S26_SPase_I"/>
    <property type="match status" value="1"/>
</dbReference>
<keyword evidence="8" id="KW-0378">Hydrolase</keyword>
<keyword evidence="6" id="KW-0812">Transmembrane</keyword>
<comment type="subunit">
    <text evidence="3">Heterodimer of 2 subunits, IMMPL1 and IMMPL2.</text>
</comment>
<comment type="similarity">
    <text evidence="2">Belongs to the peptidase S26 family. IMP2 subfamily.</text>
</comment>
<dbReference type="GO" id="GO:0004252">
    <property type="term" value="F:serine-type endopeptidase activity"/>
    <property type="evidence" value="ECO:0007669"/>
    <property type="project" value="InterPro"/>
</dbReference>
<dbReference type="InterPro" id="IPR019533">
    <property type="entry name" value="Peptidase_S26"/>
</dbReference>
<proteinExistence type="inferred from homology"/>
<comment type="subcellular location">
    <subcellularLocation>
        <location evidence="1">Mitochondrion inner membrane</location>
        <topology evidence="1">Single-pass membrane protein</topology>
    </subcellularLocation>
</comment>
<dbReference type="InterPro" id="IPR036286">
    <property type="entry name" value="LexA/Signal_pep-like_sf"/>
</dbReference>
<dbReference type="SUPFAM" id="SSF51306">
    <property type="entry name" value="LexA/Signal peptidase"/>
    <property type="match status" value="1"/>
</dbReference>
<dbReference type="InterPro" id="IPR019756">
    <property type="entry name" value="Pept_S26A_signal_pept_1_Ser-AS"/>
</dbReference>
<feature type="domain" description="Peptidase S26" evidence="13">
    <location>
        <begin position="41"/>
        <end position="128"/>
    </location>
</feature>
<evidence type="ECO:0000256" key="11">
    <source>
        <dbReference type="ARBA" id="ARBA00023136"/>
    </source>
</evidence>
<name>A0A3P7E5Q0_WUCBA</name>
<dbReference type="InterPro" id="IPR000223">
    <property type="entry name" value="Pept_S26A_signal_pept_1"/>
</dbReference>
<dbReference type="GO" id="GO:0006627">
    <property type="term" value="P:protein processing involved in protein targeting to mitochondrion"/>
    <property type="evidence" value="ECO:0007669"/>
    <property type="project" value="InterPro"/>
</dbReference>
<evidence type="ECO:0000256" key="3">
    <source>
        <dbReference type="ARBA" id="ARBA00011805"/>
    </source>
</evidence>
<dbReference type="OrthoDB" id="9996127at2759"/>
<evidence type="ECO:0000313" key="14">
    <source>
        <dbReference type="EMBL" id="VDM11299.1"/>
    </source>
</evidence>
<dbReference type="Proteomes" id="UP000270924">
    <property type="component" value="Unassembled WGS sequence"/>
</dbReference>
<evidence type="ECO:0000256" key="12">
    <source>
        <dbReference type="PIRSR" id="PIRSR600223-1"/>
    </source>
</evidence>
<gene>
    <name evidence="14" type="ORF">WBA_LOCUS4685</name>
</gene>
<evidence type="ECO:0000256" key="9">
    <source>
        <dbReference type="ARBA" id="ARBA00022989"/>
    </source>
</evidence>
<organism evidence="14 15">
    <name type="scientific">Wuchereria bancrofti</name>
    <dbReference type="NCBI Taxonomy" id="6293"/>
    <lineage>
        <taxon>Eukaryota</taxon>
        <taxon>Metazoa</taxon>
        <taxon>Ecdysozoa</taxon>
        <taxon>Nematoda</taxon>
        <taxon>Chromadorea</taxon>
        <taxon>Rhabditida</taxon>
        <taxon>Spirurina</taxon>
        <taxon>Spiruromorpha</taxon>
        <taxon>Filarioidea</taxon>
        <taxon>Onchocercidae</taxon>
        <taxon>Wuchereria</taxon>
    </lineage>
</organism>
<dbReference type="InParanoid" id="A0A3P7E5Q0"/>
<evidence type="ECO:0000256" key="8">
    <source>
        <dbReference type="ARBA" id="ARBA00022801"/>
    </source>
</evidence>
<sequence>MKLSPLHSYIRRAIRYKRIEVNKTKSFSYTTYVIKEFLIRLGKSIGILSVPVVFIDVIGYPASIIGSSMEPTLHGSSNKWWKRDIVWLSRFGLHTPEIGQIYTFIPPNDPEKRHIKRITAMDGDIIRPKRGPSFLEIPTGCYWMESDNPNNYCDSRLPLMNFVNNMEAMQVSGGLLTARATHIIWPPKRWCTIKTEVFEHSTVPISKRYSFFGINLPW</sequence>
<dbReference type="OMA" id="YILWPPS"/>
<evidence type="ECO:0000313" key="15">
    <source>
        <dbReference type="Proteomes" id="UP000270924"/>
    </source>
</evidence>
<dbReference type="AlphaFoldDB" id="A0A3P7E5Q0"/>
<protein>
    <recommendedName>
        <fullName evidence="4">Mitochondrial inner membrane protease subunit 2</fullName>
    </recommendedName>
</protein>
<accession>A0A3P7E5Q0</accession>
<keyword evidence="10" id="KW-0496">Mitochondrion</keyword>
<dbReference type="PANTHER" id="PTHR46041:SF2">
    <property type="entry name" value="MITOCHONDRIAL INNER MEMBRANE PROTEASE SUBUNIT 2"/>
    <property type="match status" value="1"/>
</dbReference>
<reference evidence="14 15" key="1">
    <citation type="submission" date="2018-11" db="EMBL/GenBank/DDBJ databases">
        <authorList>
            <consortium name="Pathogen Informatics"/>
        </authorList>
    </citation>
    <scope>NUCLEOTIDE SEQUENCE [LARGE SCALE GENOMIC DNA]</scope>
</reference>
<dbReference type="Pfam" id="PF10502">
    <property type="entry name" value="Peptidase_S26"/>
    <property type="match status" value="1"/>
</dbReference>